<sequence>MFLLGAALLLAGGQASKLLQAAPRYERVNGNIETVWQRPSVEPKGLFFIAHGCQHQGTDIFSQVELGEDICKNSNSGSCLGLPEEVHLRNVALSRGYVVMAVSGGSGRKSCWNLQGDAAKIAAAVKHVKDAEGLPEDAEVVAMGASSGGAMVGRLAVAESQGGLPHLKCILPEIMGTPFPNRGVPVLYIHMPRDTNTAFEVEEEIEDLKSRGIRPAELRATSLPVTAEFMSRCLAKEHSETAVKALSDAGILDERSLLREAGKIDDSLRSDESCLAELMNVAWAKHEFTGQFATEMIDFCEDVTASVAVSALGVSTERPWQMALTALLDLCLLQDRIMRDCRGIAAGSTGSRERVAAISGLARKQLWQESLVMFEEMLQRGPAPDKFLCGAAISACERGRQWLQAVRLLRLMWGDLRLEPNTIVYNAAVSACDKGRQWSWAVYLADEMDREAIAPDVVTCSALISACAKGRQWERALALLPDMAQRRISPNAMTYSAAISACESSNEWPLALVLLLDMCGQELRPDVFVCSAAISACSRGGRWEEALSVAEALLAAGEEPSVVTCNALMTALDRGGQWQLALDLLAAMKGGKGRSAVGFWASVAACRPDIITFSAAVSACGNAGAWQKALELLAASPARNLVTINSCITACAVGQQWRHGLQLLLDARKLSFCPDIISYNAAISACEKCGQWQQALALLAEAQAAAGPDIVSFN</sequence>
<dbReference type="Proteomes" id="UP000654075">
    <property type="component" value="Unassembled WGS sequence"/>
</dbReference>
<feature type="repeat" description="PPR" evidence="2">
    <location>
        <begin position="526"/>
        <end position="560"/>
    </location>
</feature>
<proteinExistence type="predicted"/>
<accession>A0A813FSW5</accession>
<dbReference type="OrthoDB" id="10022521at2759"/>
<evidence type="ECO:0008006" key="6">
    <source>
        <dbReference type="Google" id="ProtNLM"/>
    </source>
</evidence>
<feature type="chain" id="PRO_5032495156" description="Pentatricopeptide repeat-containing protein, chloroplastic" evidence="3">
    <location>
        <begin position="16"/>
        <end position="714"/>
    </location>
</feature>
<dbReference type="InterPro" id="IPR029058">
    <property type="entry name" value="AB_hydrolase_fold"/>
</dbReference>
<organism evidence="4 5">
    <name type="scientific">Polarella glacialis</name>
    <name type="common">Dinoflagellate</name>
    <dbReference type="NCBI Taxonomy" id="89957"/>
    <lineage>
        <taxon>Eukaryota</taxon>
        <taxon>Sar</taxon>
        <taxon>Alveolata</taxon>
        <taxon>Dinophyceae</taxon>
        <taxon>Suessiales</taxon>
        <taxon>Suessiaceae</taxon>
        <taxon>Polarella</taxon>
    </lineage>
</organism>
<dbReference type="PANTHER" id="PTHR47447">
    <property type="entry name" value="OS03G0856100 PROTEIN"/>
    <property type="match status" value="1"/>
</dbReference>
<dbReference type="NCBIfam" id="TIGR00756">
    <property type="entry name" value="PPR"/>
    <property type="match status" value="2"/>
</dbReference>
<keyword evidence="5" id="KW-1185">Reference proteome</keyword>
<evidence type="ECO:0000256" key="2">
    <source>
        <dbReference type="PROSITE-ProRule" id="PRU00708"/>
    </source>
</evidence>
<dbReference type="Gene3D" id="3.40.50.1820">
    <property type="entry name" value="alpha/beta hydrolase"/>
    <property type="match status" value="1"/>
</dbReference>
<feature type="repeat" description="PPR" evidence="2">
    <location>
        <begin position="421"/>
        <end position="455"/>
    </location>
</feature>
<evidence type="ECO:0000313" key="5">
    <source>
        <dbReference type="Proteomes" id="UP000654075"/>
    </source>
</evidence>
<name>A0A813FSW5_POLGL</name>
<dbReference type="PROSITE" id="PS51375">
    <property type="entry name" value="PPR"/>
    <property type="match status" value="3"/>
</dbReference>
<dbReference type="Pfam" id="PF13812">
    <property type="entry name" value="PPR_3"/>
    <property type="match status" value="2"/>
</dbReference>
<feature type="repeat" description="PPR" evidence="2">
    <location>
        <begin position="456"/>
        <end position="490"/>
    </location>
</feature>
<dbReference type="Gene3D" id="1.25.40.10">
    <property type="entry name" value="Tetratricopeptide repeat domain"/>
    <property type="match status" value="3"/>
</dbReference>
<dbReference type="InterPro" id="IPR002885">
    <property type="entry name" value="PPR_rpt"/>
</dbReference>
<feature type="non-terminal residue" evidence="4">
    <location>
        <position position="714"/>
    </location>
</feature>
<dbReference type="InterPro" id="IPR011990">
    <property type="entry name" value="TPR-like_helical_dom_sf"/>
</dbReference>
<reference evidence="4" key="1">
    <citation type="submission" date="2021-02" db="EMBL/GenBank/DDBJ databases">
        <authorList>
            <person name="Dougan E. K."/>
            <person name="Rhodes N."/>
            <person name="Thang M."/>
            <person name="Chan C."/>
        </authorList>
    </citation>
    <scope>NUCLEOTIDE SEQUENCE</scope>
</reference>
<protein>
    <recommendedName>
        <fullName evidence="6">Pentatricopeptide repeat-containing protein, chloroplastic</fullName>
    </recommendedName>
</protein>
<evidence type="ECO:0000256" key="3">
    <source>
        <dbReference type="SAM" id="SignalP"/>
    </source>
</evidence>
<comment type="caution">
    <text evidence="4">The sequence shown here is derived from an EMBL/GenBank/DDBJ whole genome shotgun (WGS) entry which is preliminary data.</text>
</comment>
<evidence type="ECO:0000256" key="1">
    <source>
        <dbReference type="ARBA" id="ARBA00022737"/>
    </source>
</evidence>
<dbReference type="Pfam" id="PF01535">
    <property type="entry name" value="PPR"/>
    <property type="match status" value="2"/>
</dbReference>
<evidence type="ECO:0000313" key="4">
    <source>
        <dbReference type="EMBL" id="CAE8616612.1"/>
    </source>
</evidence>
<feature type="signal peptide" evidence="3">
    <location>
        <begin position="1"/>
        <end position="15"/>
    </location>
</feature>
<keyword evidence="3" id="KW-0732">Signal</keyword>
<keyword evidence="1" id="KW-0677">Repeat</keyword>
<dbReference type="AlphaFoldDB" id="A0A813FSW5"/>
<dbReference type="PANTHER" id="PTHR47447:SF17">
    <property type="entry name" value="OS12G0638900 PROTEIN"/>
    <property type="match status" value="1"/>
</dbReference>
<dbReference type="EMBL" id="CAJNNV010025920">
    <property type="protein sequence ID" value="CAE8616612.1"/>
    <property type="molecule type" value="Genomic_DNA"/>
</dbReference>
<dbReference type="SUPFAM" id="SSF53474">
    <property type="entry name" value="alpha/beta-Hydrolases"/>
    <property type="match status" value="1"/>
</dbReference>
<gene>
    <name evidence="4" type="ORF">PGLA1383_LOCUS34287</name>
</gene>